<dbReference type="GO" id="GO:0005886">
    <property type="term" value="C:plasma membrane"/>
    <property type="evidence" value="ECO:0007669"/>
    <property type="project" value="UniProtKB-SubCell"/>
</dbReference>
<evidence type="ECO:0000256" key="5">
    <source>
        <dbReference type="ARBA" id="ARBA00022692"/>
    </source>
</evidence>
<feature type="transmembrane region" description="Helical" evidence="10">
    <location>
        <begin position="416"/>
        <end position="440"/>
    </location>
</feature>
<dbReference type="EMBL" id="BJTG01000003">
    <property type="protein sequence ID" value="GEJ56836.1"/>
    <property type="molecule type" value="Genomic_DNA"/>
</dbReference>
<proteinExistence type="inferred from homology"/>
<dbReference type="InterPro" id="IPR038377">
    <property type="entry name" value="Na/Glc_symporter_sf"/>
</dbReference>
<evidence type="ECO:0000256" key="7">
    <source>
        <dbReference type="ARBA" id="ARBA00022989"/>
    </source>
</evidence>
<evidence type="ECO:0000256" key="8">
    <source>
        <dbReference type="ARBA" id="ARBA00023136"/>
    </source>
</evidence>
<dbReference type="Pfam" id="PF00474">
    <property type="entry name" value="SSF"/>
    <property type="match status" value="1"/>
</dbReference>
<gene>
    <name evidence="11" type="ORF">AMYX_15770</name>
</gene>
<keyword evidence="7 10" id="KW-1133">Transmembrane helix</keyword>
<sequence length="528" mass="55755">MLTSARQLLDLAAQAADYKLGERNNTALLFFFIIVAITLVITYWAAKKTKTSSEFYAAGRSVSAAQNGLALAGDYMSAASFLGISGMVAMKGYDGMVYATGWLVGWPALMFLVAEPLRNLGKFTFADVVAFRLRQTPVRIASAIGGILTVLFYTIAQMVGSGNLIKLMFGIPYLWAEIIVGVVMLAYVLFGGMLATTWVQIIKACLLLFGVSLLTVLVLVKVGAPTDLYAKVAHEYGQKMLEPGALAKNPLEAVSLGLALMLGLLGLPHILMRFYTVPDAKAARKSVLYATGLIGYFYIIIPIVGFGAAVLIPGGQAAIKAIDAGGNMAAPVLALTLGGTPFLGFIAAVAFATILAVVAGLTLAGASAYSHDIYVNVIKKGKATEEEQMHAAKRATIVFGIFAVGLGILFKGQNVAFMVGLAFSIAASANFPALFMSIVWKRFSTQGAVAAMLTGAFLSVGMILLSPTVWVDVFHNASAIIPLKNPCVISMTASFIVGIVVSLLSPDPLAQAKFEDEKLRTYLGVGAE</sequence>
<dbReference type="Proteomes" id="UP000503640">
    <property type="component" value="Unassembled WGS sequence"/>
</dbReference>
<dbReference type="Gene3D" id="1.20.1730.10">
    <property type="entry name" value="Sodium/glucose cotransporter"/>
    <property type="match status" value="1"/>
</dbReference>
<keyword evidence="8 10" id="KW-0472">Membrane</keyword>
<protein>
    <submittedName>
        <fullName evidence="11">Cation acetate symporter</fullName>
    </submittedName>
</protein>
<keyword evidence="12" id="KW-1185">Reference proteome</keyword>
<evidence type="ECO:0000313" key="12">
    <source>
        <dbReference type="Proteomes" id="UP000503640"/>
    </source>
</evidence>
<feature type="transmembrane region" description="Helical" evidence="10">
    <location>
        <begin position="138"/>
        <end position="159"/>
    </location>
</feature>
<dbReference type="CDD" id="cd11480">
    <property type="entry name" value="SLC5sbd_u4"/>
    <property type="match status" value="1"/>
</dbReference>
<dbReference type="GO" id="GO:0015123">
    <property type="term" value="F:acetate transmembrane transporter activity"/>
    <property type="evidence" value="ECO:0007669"/>
    <property type="project" value="TreeGrafter"/>
</dbReference>
<reference evidence="12" key="1">
    <citation type="journal article" date="2020" name="Appl. Environ. Microbiol.">
        <title>Diazotrophic Anaeromyxobacter Isolates from Soils.</title>
        <authorList>
            <person name="Masuda Y."/>
            <person name="Yamanaka H."/>
            <person name="Xu Z.X."/>
            <person name="Shiratori Y."/>
            <person name="Aono T."/>
            <person name="Amachi S."/>
            <person name="Senoo K."/>
            <person name="Itoh H."/>
        </authorList>
    </citation>
    <scope>NUCLEOTIDE SEQUENCE [LARGE SCALE GENOMIC DNA]</scope>
    <source>
        <strain evidence="12">R267</strain>
    </source>
</reference>
<evidence type="ECO:0000256" key="6">
    <source>
        <dbReference type="ARBA" id="ARBA00022847"/>
    </source>
</evidence>
<dbReference type="AlphaFoldDB" id="A0A7I9VK99"/>
<dbReference type="InterPro" id="IPR001734">
    <property type="entry name" value="Na/solute_symporter"/>
</dbReference>
<evidence type="ECO:0000256" key="3">
    <source>
        <dbReference type="ARBA" id="ARBA00022448"/>
    </source>
</evidence>
<dbReference type="PANTHER" id="PTHR48086:SF6">
    <property type="entry name" value="CATION_ACETATE SYMPORTER ACTP"/>
    <property type="match status" value="1"/>
</dbReference>
<dbReference type="PANTHER" id="PTHR48086">
    <property type="entry name" value="SODIUM/PROLINE SYMPORTER-RELATED"/>
    <property type="match status" value="1"/>
</dbReference>
<dbReference type="NCBIfam" id="TIGR00813">
    <property type="entry name" value="sss"/>
    <property type="match status" value="1"/>
</dbReference>
<evidence type="ECO:0000256" key="10">
    <source>
        <dbReference type="SAM" id="Phobius"/>
    </source>
</evidence>
<feature type="transmembrane region" description="Helical" evidence="10">
    <location>
        <begin position="447"/>
        <end position="471"/>
    </location>
</feature>
<evidence type="ECO:0000256" key="2">
    <source>
        <dbReference type="ARBA" id="ARBA00006434"/>
    </source>
</evidence>
<keyword evidence="6" id="KW-0769">Symport</keyword>
<keyword evidence="5 10" id="KW-0812">Transmembrane</keyword>
<feature type="transmembrane region" description="Helical" evidence="10">
    <location>
        <begin position="391"/>
        <end position="410"/>
    </location>
</feature>
<feature type="transmembrane region" description="Helical" evidence="10">
    <location>
        <begin position="342"/>
        <end position="370"/>
    </location>
</feature>
<dbReference type="GO" id="GO:0015293">
    <property type="term" value="F:symporter activity"/>
    <property type="evidence" value="ECO:0007669"/>
    <property type="project" value="UniProtKB-KW"/>
</dbReference>
<evidence type="ECO:0000256" key="9">
    <source>
        <dbReference type="RuleBase" id="RU362091"/>
    </source>
</evidence>
<feature type="transmembrane region" description="Helical" evidence="10">
    <location>
        <begin position="287"/>
        <end position="312"/>
    </location>
</feature>
<dbReference type="PROSITE" id="PS50283">
    <property type="entry name" value="NA_SOLUT_SYMP_3"/>
    <property type="match status" value="1"/>
</dbReference>
<organism evidence="11 12">
    <name type="scientific">Anaeromyxobacter diazotrophicus</name>
    <dbReference type="NCBI Taxonomy" id="2590199"/>
    <lineage>
        <taxon>Bacteria</taxon>
        <taxon>Pseudomonadati</taxon>
        <taxon>Myxococcota</taxon>
        <taxon>Myxococcia</taxon>
        <taxon>Myxococcales</taxon>
        <taxon>Cystobacterineae</taxon>
        <taxon>Anaeromyxobacteraceae</taxon>
        <taxon>Anaeromyxobacter</taxon>
    </lineage>
</organism>
<dbReference type="InterPro" id="IPR050277">
    <property type="entry name" value="Sodium:Solute_Symporter"/>
</dbReference>
<keyword evidence="4" id="KW-1003">Cell membrane</keyword>
<feature type="transmembrane region" description="Helical" evidence="10">
    <location>
        <begin position="96"/>
        <end position="117"/>
    </location>
</feature>
<accession>A0A7I9VK99</accession>
<feature type="transmembrane region" description="Helical" evidence="10">
    <location>
        <begin position="253"/>
        <end position="275"/>
    </location>
</feature>
<evidence type="ECO:0000313" key="11">
    <source>
        <dbReference type="EMBL" id="GEJ56836.1"/>
    </source>
</evidence>
<feature type="transmembrane region" description="Helical" evidence="10">
    <location>
        <begin position="201"/>
        <end position="220"/>
    </location>
</feature>
<evidence type="ECO:0000256" key="4">
    <source>
        <dbReference type="ARBA" id="ARBA00022475"/>
    </source>
</evidence>
<keyword evidence="3" id="KW-0813">Transport</keyword>
<comment type="caution">
    <text evidence="11">The sequence shown here is derived from an EMBL/GenBank/DDBJ whole genome shotgun (WGS) entry which is preliminary data.</text>
</comment>
<comment type="similarity">
    <text evidence="2 9">Belongs to the sodium:solute symporter (SSF) (TC 2.A.21) family.</text>
</comment>
<evidence type="ECO:0000256" key="1">
    <source>
        <dbReference type="ARBA" id="ARBA00004651"/>
    </source>
</evidence>
<feature type="transmembrane region" description="Helical" evidence="10">
    <location>
        <begin position="171"/>
        <end position="189"/>
    </location>
</feature>
<comment type="subcellular location">
    <subcellularLocation>
        <location evidence="1">Cell membrane</location>
        <topology evidence="1">Multi-pass membrane protein</topology>
    </subcellularLocation>
</comment>
<name>A0A7I9VK99_9BACT</name>
<dbReference type="GO" id="GO:0006847">
    <property type="term" value="P:plasma membrane acetate transport"/>
    <property type="evidence" value="ECO:0007669"/>
    <property type="project" value="TreeGrafter"/>
</dbReference>
<dbReference type="RefSeq" id="WP_176064308.1">
    <property type="nucleotide sequence ID" value="NZ_BJTG01000003.1"/>
</dbReference>
<feature type="transmembrane region" description="Helical" evidence="10">
    <location>
        <begin position="27"/>
        <end position="46"/>
    </location>
</feature>
<feature type="transmembrane region" description="Helical" evidence="10">
    <location>
        <begin position="483"/>
        <end position="504"/>
    </location>
</feature>